<dbReference type="InterPro" id="IPR019734">
    <property type="entry name" value="TPR_rpt"/>
</dbReference>
<name>A0ABP3VIA2_9FLAO</name>
<evidence type="ECO:0000313" key="5">
    <source>
        <dbReference type="Proteomes" id="UP001500185"/>
    </source>
</evidence>
<protein>
    <recommendedName>
        <fullName evidence="6">Tetratricopeptide repeat protein</fullName>
    </recommendedName>
</protein>
<keyword evidence="2 3" id="KW-0802">TPR repeat</keyword>
<evidence type="ECO:0000256" key="2">
    <source>
        <dbReference type="ARBA" id="ARBA00022803"/>
    </source>
</evidence>
<sequence>MKKSILAIALIGITSLGFSQRSEIRSAESAVEDGNYSEALTELNAAKPQLVDEKDKWVVRYHLAKAKTHGNMASSQSGDEMMDNLNTALESVDKVLELENDNEDALNYQTKLRQTMVQTAIDGQNEGDFDTAQKLLYKTYQMNKNDTVMLYYAASAAVNGKIYDKALNYYGKLLDLGFDGSTTQYVATNKESGEVEIFESKNMRDIAVKTDEFADPSIQKTPRLTGEIAKNVSLIYIQQDKPDEALVAIQKAKEESPDDISIMQAEADLYYRIGKVDKYNEVMKQVVLKDPENPSLYYNLGVASEQLGDKDSAKDYYKKAIELDPEMVNAYINLAALTLSGERSIVEEMNKLGNSRADNKKYQELNEKKKQYYKDALPYLEKANELDPDNLDAMQTRLNIYYQLEKNEEAKKLQEQINSMKE</sequence>
<dbReference type="InterPro" id="IPR051012">
    <property type="entry name" value="CellSynth/LPSAsmb/PSIAsmb"/>
</dbReference>
<dbReference type="PANTHER" id="PTHR45586:SF1">
    <property type="entry name" value="LIPOPOLYSACCHARIDE ASSEMBLY PROTEIN B"/>
    <property type="match status" value="1"/>
</dbReference>
<evidence type="ECO:0008006" key="6">
    <source>
        <dbReference type="Google" id="ProtNLM"/>
    </source>
</evidence>
<dbReference type="Gene3D" id="1.25.40.10">
    <property type="entry name" value="Tetratricopeptide repeat domain"/>
    <property type="match status" value="4"/>
</dbReference>
<comment type="caution">
    <text evidence="4">The sequence shown here is derived from an EMBL/GenBank/DDBJ whole genome shotgun (WGS) entry which is preliminary data.</text>
</comment>
<dbReference type="Proteomes" id="UP001500185">
    <property type="component" value="Unassembled WGS sequence"/>
</dbReference>
<organism evidence="4 5">
    <name type="scientific">Psychroflexus lacisalsi</name>
    <dbReference type="NCBI Taxonomy" id="503928"/>
    <lineage>
        <taxon>Bacteria</taxon>
        <taxon>Pseudomonadati</taxon>
        <taxon>Bacteroidota</taxon>
        <taxon>Flavobacteriia</taxon>
        <taxon>Flavobacteriales</taxon>
        <taxon>Flavobacteriaceae</taxon>
        <taxon>Psychroflexus</taxon>
    </lineage>
</organism>
<evidence type="ECO:0000256" key="3">
    <source>
        <dbReference type="PROSITE-ProRule" id="PRU00339"/>
    </source>
</evidence>
<dbReference type="PANTHER" id="PTHR45586">
    <property type="entry name" value="TPR REPEAT-CONTAINING PROTEIN PA4667"/>
    <property type="match status" value="1"/>
</dbReference>
<keyword evidence="1" id="KW-0677">Repeat</keyword>
<dbReference type="PROSITE" id="PS50005">
    <property type="entry name" value="TPR"/>
    <property type="match status" value="1"/>
</dbReference>
<keyword evidence="5" id="KW-1185">Reference proteome</keyword>
<evidence type="ECO:0000313" key="4">
    <source>
        <dbReference type="EMBL" id="GAA0759988.1"/>
    </source>
</evidence>
<feature type="repeat" description="TPR" evidence="3">
    <location>
        <begin position="294"/>
        <end position="327"/>
    </location>
</feature>
<evidence type="ECO:0000256" key="1">
    <source>
        <dbReference type="ARBA" id="ARBA00022737"/>
    </source>
</evidence>
<dbReference type="PROSITE" id="PS50293">
    <property type="entry name" value="TPR_REGION"/>
    <property type="match status" value="1"/>
</dbReference>
<dbReference type="EMBL" id="BAAAGG010000005">
    <property type="protein sequence ID" value="GAA0759988.1"/>
    <property type="molecule type" value="Genomic_DNA"/>
</dbReference>
<dbReference type="SMART" id="SM00028">
    <property type="entry name" value="TPR"/>
    <property type="match status" value="3"/>
</dbReference>
<dbReference type="RefSeq" id="WP_224454385.1">
    <property type="nucleotide sequence ID" value="NZ_BAAAGG010000005.1"/>
</dbReference>
<accession>A0ABP3VIA2</accession>
<dbReference type="InterPro" id="IPR011990">
    <property type="entry name" value="TPR-like_helical_dom_sf"/>
</dbReference>
<dbReference type="Pfam" id="PF13181">
    <property type="entry name" value="TPR_8"/>
    <property type="match status" value="1"/>
</dbReference>
<reference evidence="5" key="1">
    <citation type="journal article" date="2019" name="Int. J. Syst. Evol. Microbiol.">
        <title>The Global Catalogue of Microorganisms (GCM) 10K type strain sequencing project: providing services to taxonomists for standard genome sequencing and annotation.</title>
        <authorList>
            <consortium name="The Broad Institute Genomics Platform"/>
            <consortium name="The Broad Institute Genome Sequencing Center for Infectious Disease"/>
            <person name="Wu L."/>
            <person name="Ma J."/>
        </authorList>
    </citation>
    <scope>NUCLEOTIDE SEQUENCE [LARGE SCALE GENOMIC DNA]</scope>
    <source>
        <strain evidence="5">JCM 16231</strain>
    </source>
</reference>
<proteinExistence type="predicted"/>
<gene>
    <name evidence="4" type="ORF">GCM10009433_18740</name>
</gene>
<dbReference type="SUPFAM" id="SSF48452">
    <property type="entry name" value="TPR-like"/>
    <property type="match status" value="2"/>
</dbReference>